<evidence type="ECO:0008006" key="3">
    <source>
        <dbReference type="Google" id="ProtNLM"/>
    </source>
</evidence>
<dbReference type="EMBL" id="CP007493">
    <property type="protein sequence ID" value="AJB42200.1"/>
    <property type="molecule type" value="Genomic_DNA"/>
</dbReference>
<accession>A0A3G1A5R7</accession>
<dbReference type="RefSeq" id="WP_020961768.1">
    <property type="nucleotide sequence ID" value="NZ_CP007493.1"/>
</dbReference>
<dbReference type="Proteomes" id="UP000266720">
    <property type="component" value="Chromosome"/>
</dbReference>
<dbReference type="GeneID" id="25406563"/>
<dbReference type="KEGG" id="tcb:TCARB_1152"/>
<dbReference type="SUPFAM" id="SSF88723">
    <property type="entry name" value="PIN domain-like"/>
    <property type="match status" value="1"/>
</dbReference>
<name>A0A3G1A5R7_9CREN</name>
<dbReference type="InterPro" id="IPR029060">
    <property type="entry name" value="PIN-like_dom_sf"/>
</dbReference>
<evidence type="ECO:0000313" key="1">
    <source>
        <dbReference type="EMBL" id="AJB42200.1"/>
    </source>
</evidence>
<dbReference type="GeneID" id="16572720"/>
<gene>
    <name evidence="1" type="ORF">TCARB_1152</name>
</gene>
<dbReference type="STRING" id="697581.TCARB_1152"/>
<protein>
    <recommendedName>
        <fullName evidence="3">PIN domain-containing protein</fullName>
    </recommendedName>
</protein>
<proteinExistence type="predicted"/>
<organism evidence="1 2">
    <name type="scientific">Thermofilum adornatum 1505</name>
    <dbReference type="NCBI Taxonomy" id="697581"/>
    <lineage>
        <taxon>Archaea</taxon>
        <taxon>Thermoproteota</taxon>
        <taxon>Thermoprotei</taxon>
        <taxon>Thermofilales</taxon>
        <taxon>Thermofilaceae</taxon>
        <taxon>Thermofilum</taxon>
    </lineage>
</organism>
<evidence type="ECO:0000313" key="2">
    <source>
        <dbReference type="Proteomes" id="UP000266720"/>
    </source>
</evidence>
<sequence>MTNSEELLEQSDLLLDASALAVLHSSKYRDFIPIIVSRFNVHVTIFSLVEFAASIYYTRKTPPSTSIMQVMRKIYNVIDTLDDALIEKIAMLMGELTHYSIPATFEDVANVVIALQRKMVLVTGDPERYTGLEKYGAIILNVEELIQSTEEFLEREIKP</sequence>
<reference evidence="2" key="1">
    <citation type="book" date="2010" name="EXTREMOPHILES" publisher="0:0-0">
        <title>Complete genome sequences of ten hyperthermophilic archaea reveal their metabolic capabilities and possible ecological roles.</title>
        <editorList>
            <person name="?"/>
        </editorList>
        <authorList>
            <person name="Ravin N.V."/>
            <person name="Mardanov A.V."/>
            <person name="Bonch-Osmolovskaya E.A."/>
            <person name="Skryabin K.G."/>
        </authorList>
    </citation>
    <scope>NUCLEOTIDE SEQUENCE [LARGE SCALE GENOMIC DNA]</scope>
    <source>
        <strain evidence="2">1505</strain>
    </source>
</reference>
<dbReference type="Gene3D" id="3.40.50.1010">
    <property type="entry name" value="5'-nuclease"/>
    <property type="match status" value="1"/>
</dbReference>
<dbReference type="AlphaFoldDB" id="A0A3G1A5R7"/>